<dbReference type="Pfam" id="PF02458">
    <property type="entry name" value="Transferase"/>
    <property type="match status" value="1"/>
</dbReference>
<dbReference type="InterPro" id="IPR050317">
    <property type="entry name" value="Plant_Fungal_Acyltransferase"/>
</dbReference>
<evidence type="ECO:0000256" key="3">
    <source>
        <dbReference type="ARBA" id="ARBA00023315"/>
    </source>
</evidence>
<dbReference type="PANTHER" id="PTHR31642:SF299">
    <property type="entry name" value="OS02G0653400 PROTEIN"/>
    <property type="match status" value="1"/>
</dbReference>
<accession>M8CFI7</accession>
<comment type="similarity">
    <text evidence="1">Belongs to the plant acyltransferase family.</text>
</comment>
<dbReference type="GO" id="GO:0016747">
    <property type="term" value="F:acyltransferase activity, transferring groups other than amino-acyl groups"/>
    <property type="evidence" value="ECO:0007669"/>
    <property type="project" value="TreeGrafter"/>
</dbReference>
<dbReference type="AlphaFoldDB" id="M8CFI7"/>
<protein>
    <submittedName>
        <fullName evidence="4">Taxadien-5-alpha-ol O-acetyltransferase</fullName>
    </submittedName>
</protein>
<dbReference type="PANTHER" id="PTHR31642">
    <property type="entry name" value="TRICHOTHECENE 3-O-ACETYLTRANSFERASE"/>
    <property type="match status" value="1"/>
</dbReference>
<name>M8CFI7_AEGTA</name>
<keyword evidence="3" id="KW-0012">Acyltransferase</keyword>
<sequence>MVALGPSVDVDAPNTGLDMLQWKLRTLGGQERLEFLYESGLGVSNGISDGFQALHQPGPAAVVASSSAPTIAGSPKVFLFVSFTETKVDMHDRNKIIFTLSGGKARIINRRPPLFQTSLSSTTTIPLGELRYPPHTGEPHAADRAPKMAATPATPQVHIESIQTGLPTRAIEPDRTRHIAVTAPPLPETALQWRLRVVLYYSADDAPWEEGIWVRESLGEALCFFPEMAGRLRRRADGDGSWEVKLNDAGVRFQQATVEMSMEAFLADKDRARKEAALAPWVDVSAEDPDMCSLLFMQLNRFQDGGYAMGVSCTVLLCDPLSLARFLLTWARTHKEIKEQNKLVLRPMMQYMAYFERPEICSKRNRSFPIDNVAADGVHAQTVLFRTTAGAATGDLRTLAAACIDQASKELEVDRVSRFTLVVAP</sequence>
<keyword evidence="2" id="KW-0808">Transferase</keyword>
<reference evidence="4" key="1">
    <citation type="submission" date="2015-06" db="UniProtKB">
        <authorList>
            <consortium name="EnsemblPlants"/>
        </authorList>
    </citation>
    <scope>IDENTIFICATION</scope>
</reference>
<dbReference type="InterPro" id="IPR023213">
    <property type="entry name" value="CAT-like_dom_sf"/>
</dbReference>
<evidence type="ECO:0000256" key="2">
    <source>
        <dbReference type="ARBA" id="ARBA00022679"/>
    </source>
</evidence>
<proteinExistence type="inferred from homology"/>
<evidence type="ECO:0000313" key="4">
    <source>
        <dbReference type="EnsemblPlants" id="EMT21936"/>
    </source>
</evidence>
<dbReference type="EnsemblPlants" id="EMT21936">
    <property type="protein sequence ID" value="EMT21936"/>
    <property type="gene ID" value="F775_11431"/>
</dbReference>
<dbReference type="Gene3D" id="3.30.559.10">
    <property type="entry name" value="Chloramphenicol acetyltransferase-like domain"/>
    <property type="match status" value="1"/>
</dbReference>
<evidence type="ECO:0000256" key="1">
    <source>
        <dbReference type="ARBA" id="ARBA00009861"/>
    </source>
</evidence>
<organism evidence="4">
    <name type="scientific">Aegilops tauschii</name>
    <name type="common">Tausch's goatgrass</name>
    <name type="synonym">Aegilops squarrosa</name>
    <dbReference type="NCBI Taxonomy" id="37682"/>
    <lineage>
        <taxon>Eukaryota</taxon>
        <taxon>Viridiplantae</taxon>
        <taxon>Streptophyta</taxon>
        <taxon>Embryophyta</taxon>
        <taxon>Tracheophyta</taxon>
        <taxon>Spermatophyta</taxon>
        <taxon>Magnoliopsida</taxon>
        <taxon>Liliopsida</taxon>
        <taxon>Poales</taxon>
        <taxon>Poaceae</taxon>
        <taxon>BOP clade</taxon>
        <taxon>Pooideae</taxon>
        <taxon>Triticodae</taxon>
        <taxon>Triticeae</taxon>
        <taxon>Triticinae</taxon>
        <taxon>Aegilops</taxon>
    </lineage>
</organism>